<dbReference type="SMART" id="SM01400">
    <property type="entry name" value="Pribosyltran_N"/>
    <property type="match status" value="1"/>
</dbReference>
<dbReference type="GO" id="GO:0004749">
    <property type="term" value="F:ribose phosphate diphosphokinase activity"/>
    <property type="evidence" value="ECO:0007669"/>
    <property type="project" value="UniProtKB-EC"/>
</dbReference>
<dbReference type="SUPFAM" id="SSF53271">
    <property type="entry name" value="PRTase-like"/>
    <property type="match status" value="1"/>
</dbReference>
<feature type="binding site" evidence="9">
    <location>
        <position position="135"/>
    </location>
    <ligand>
        <name>Mg(2+)</name>
        <dbReference type="ChEBI" id="CHEBI:18420"/>
    </ligand>
</feature>
<dbReference type="EC" id="2.7.6.1" evidence="9"/>
<comment type="pathway">
    <text evidence="9">Metabolic intermediate biosynthesis; 5-phospho-alpha-D-ribose 1-diphosphate biosynthesis; 5-phospho-alpha-D-ribose 1-diphosphate from D-ribose 5-phosphate (route I): step 1/1.</text>
</comment>
<dbReference type="NCBIfam" id="TIGR01251">
    <property type="entry name" value="ribP_PPkin"/>
    <property type="match status" value="1"/>
</dbReference>
<evidence type="ECO:0000256" key="6">
    <source>
        <dbReference type="ARBA" id="ARBA00022840"/>
    </source>
</evidence>
<evidence type="ECO:0000256" key="3">
    <source>
        <dbReference type="ARBA" id="ARBA00022727"/>
    </source>
</evidence>
<dbReference type="RefSeq" id="WP_307325018.1">
    <property type="nucleotide sequence ID" value="NZ_JAUSUG010000007.1"/>
</dbReference>
<comment type="caution">
    <text evidence="11">The sequence shown here is derived from an EMBL/GenBank/DDBJ whole genome shotgun (WGS) entry which is preliminary data.</text>
</comment>
<evidence type="ECO:0000256" key="9">
    <source>
        <dbReference type="HAMAP-Rule" id="MF_00583"/>
    </source>
</evidence>
<dbReference type="Gene3D" id="3.40.50.2020">
    <property type="match status" value="2"/>
</dbReference>
<dbReference type="CDD" id="cd06223">
    <property type="entry name" value="PRTases_typeI"/>
    <property type="match status" value="1"/>
</dbReference>
<evidence type="ECO:0000313" key="11">
    <source>
        <dbReference type="EMBL" id="MDQ0254692.1"/>
    </source>
</evidence>
<keyword evidence="5 9" id="KW-0418">Kinase</keyword>
<reference evidence="11 12" key="1">
    <citation type="submission" date="2023-07" db="EMBL/GenBank/DDBJ databases">
        <title>Genomic Encyclopedia of Type Strains, Phase IV (KMG-IV): sequencing the most valuable type-strain genomes for metagenomic binning, comparative biology and taxonomic classification.</title>
        <authorList>
            <person name="Goeker M."/>
        </authorList>
    </citation>
    <scope>NUCLEOTIDE SEQUENCE [LARGE SCALE GENOMIC DNA]</scope>
    <source>
        <strain evidence="11 12">DSM 9768</strain>
    </source>
</reference>
<organism evidence="11 12">
    <name type="scientific">Evansella vedderi</name>
    <dbReference type="NCBI Taxonomy" id="38282"/>
    <lineage>
        <taxon>Bacteria</taxon>
        <taxon>Bacillati</taxon>
        <taxon>Bacillota</taxon>
        <taxon>Bacilli</taxon>
        <taxon>Bacillales</taxon>
        <taxon>Bacillaceae</taxon>
        <taxon>Evansella</taxon>
    </lineage>
</organism>
<feature type="binding site" evidence="9">
    <location>
        <begin position="101"/>
        <end position="102"/>
    </location>
    <ligand>
        <name>ATP</name>
        <dbReference type="ChEBI" id="CHEBI:30616"/>
    </ligand>
</feature>
<keyword evidence="2 9" id="KW-0479">Metal-binding</keyword>
<keyword evidence="6 9" id="KW-0067">ATP-binding</keyword>
<feature type="binding site" evidence="9">
    <location>
        <position position="199"/>
    </location>
    <ligand>
        <name>D-ribose 5-phosphate</name>
        <dbReference type="ChEBI" id="CHEBI:78346"/>
    </ligand>
</feature>
<feature type="binding site" evidence="9">
    <location>
        <position position="225"/>
    </location>
    <ligand>
        <name>D-ribose 5-phosphate</name>
        <dbReference type="ChEBI" id="CHEBI:78346"/>
    </ligand>
</feature>
<dbReference type="InterPro" id="IPR005946">
    <property type="entry name" value="Rib-P_diPkinase"/>
</dbReference>
<keyword evidence="4 9" id="KW-0547">Nucleotide-binding</keyword>
<comment type="subunit">
    <text evidence="9">Homohexamer.</text>
</comment>
<evidence type="ECO:0000256" key="8">
    <source>
        <dbReference type="ARBA" id="ARBA00049535"/>
    </source>
</evidence>
<dbReference type="Pfam" id="PF14572">
    <property type="entry name" value="Pribosyl_synth"/>
    <property type="match status" value="1"/>
</dbReference>
<keyword evidence="7 9" id="KW-0460">Magnesium</keyword>
<dbReference type="NCBIfam" id="NF002618">
    <property type="entry name" value="PRK02269.1"/>
    <property type="match status" value="1"/>
</dbReference>
<dbReference type="InterPro" id="IPR029057">
    <property type="entry name" value="PRTase-like"/>
</dbReference>
<comment type="cofactor">
    <cofactor evidence="9">
        <name>Mg(2+)</name>
        <dbReference type="ChEBI" id="CHEBI:18420"/>
    </cofactor>
    <text evidence="9">Binds 1 Mg(2+) ion per subunit.</text>
</comment>
<proteinExistence type="inferred from homology"/>
<sequence>MTSSNKSNMKIFSLNSNLPLAEEIVQHIGVNMGKSSIKRFSDGEIQMNIEESIRGCDIYLIQSTNQPGNDYLMELLIMVDAMKRASAKTINCVIPYFGYSRQDRKARSREPITAKLIANLLEKAGADRVITVDLHAPQVQGFFNIPVDQLLARPILAKYFVEKNLDDVVVVAPENNGVVRARHLGNILHAPIALIDRNRRLEDPTCTSAMDFIGDVAGKTAIIIDDMVDTARTITTASRALMEKGAKEVYACCTHPVLSEPAVSWIEESPIKELVTTNTILLQEEKKIEKIKTLSIAPLLGEMIIKVQEEKSVSTLFEL</sequence>
<keyword evidence="9" id="KW-0963">Cytoplasm</keyword>
<keyword evidence="3 9" id="KW-0545">Nucleotide biosynthesis</keyword>
<name>A0ABT9ZTX2_9BACI</name>
<feature type="domain" description="Ribose-phosphate pyrophosphokinase N-terminal" evidence="10">
    <location>
        <begin position="9"/>
        <end position="125"/>
    </location>
</feature>
<comment type="catalytic activity">
    <reaction evidence="8 9">
        <text>D-ribose 5-phosphate + ATP = 5-phospho-alpha-D-ribose 1-diphosphate + AMP + H(+)</text>
        <dbReference type="Rhea" id="RHEA:15609"/>
        <dbReference type="ChEBI" id="CHEBI:15378"/>
        <dbReference type="ChEBI" id="CHEBI:30616"/>
        <dbReference type="ChEBI" id="CHEBI:58017"/>
        <dbReference type="ChEBI" id="CHEBI:78346"/>
        <dbReference type="ChEBI" id="CHEBI:456215"/>
        <dbReference type="EC" id="2.7.6.1"/>
    </reaction>
</comment>
<feature type="binding site" evidence="9">
    <location>
        <begin position="42"/>
        <end position="44"/>
    </location>
    <ligand>
        <name>ATP</name>
        <dbReference type="ChEBI" id="CHEBI:30616"/>
    </ligand>
</feature>
<evidence type="ECO:0000256" key="1">
    <source>
        <dbReference type="ARBA" id="ARBA00022679"/>
    </source>
</evidence>
<evidence type="ECO:0000256" key="5">
    <source>
        <dbReference type="ARBA" id="ARBA00022777"/>
    </source>
</evidence>
<keyword evidence="12" id="KW-1185">Reference proteome</keyword>
<dbReference type="PROSITE" id="PS00114">
    <property type="entry name" value="PRPP_SYNTHASE"/>
    <property type="match status" value="1"/>
</dbReference>
<evidence type="ECO:0000256" key="7">
    <source>
        <dbReference type="ARBA" id="ARBA00022842"/>
    </source>
</evidence>
<dbReference type="Pfam" id="PF13793">
    <property type="entry name" value="Pribosyltran_N"/>
    <property type="match status" value="1"/>
</dbReference>
<dbReference type="PANTHER" id="PTHR10210:SF41">
    <property type="entry name" value="RIBOSE-PHOSPHATE PYROPHOSPHOKINASE 1, CHLOROPLASTIC"/>
    <property type="match status" value="1"/>
</dbReference>
<dbReference type="EMBL" id="JAUSUG010000007">
    <property type="protein sequence ID" value="MDQ0254692.1"/>
    <property type="molecule type" value="Genomic_DNA"/>
</dbReference>
<feature type="binding site" evidence="9">
    <location>
        <begin position="229"/>
        <end position="233"/>
    </location>
    <ligand>
        <name>D-ribose 5-phosphate</name>
        <dbReference type="ChEBI" id="CHEBI:78346"/>
    </ligand>
</feature>
<dbReference type="NCBIfam" id="NF002320">
    <property type="entry name" value="PRK01259.1"/>
    <property type="match status" value="1"/>
</dbReference>
<comment type="caution">
    <text evidence="9">Lacks conserved residue(s) required for the propagation of feature annotation.</text>
</comment>
<gene>
    <name evidence="9" type="primary">prs</name>
    <name evidence="11" type="ORF">J2S74_002071</name>
</gene>
<dbReference type="HAMAP" id="MF_00583_B">
    <property type="entry name" value="RibP_PPkinase_B"/>
    <property type="match status" value="1"/>
</dbReference>
<evidence type="ECO:0000256" key="4">
    <source>
        <dbReference type="ARBA" id="ARBA00022741"/>
    </source>
</evidence>
<dbReference type="InterPro" id="IPR037515">
    <property type="entry name" value="Rib-P_diPkinase_bac"/>
</dbReference>
<comment type="subcellular location">
    <subcellularLocation>
        <location evidence="9">Cytoplasm</location>
    </subcellularLocation>
</comment>
<keyword evidence="1 9" id="KW-0808">Transferase</keyword>
<dbReference type="InterPro" id="IPR029099">
    <property type="entry name" value="Pribosyltran_N"/>
</dbReference>
<protein>
    <recommendedName>
        <fullName evidence="9">Putative ribose-phosphate pyrophosphokinase</fullName>
        <shortName evidence="9">RPPK</shortName>
        <ecNumber evidence="9">2.7.6.1</ecNumber>
    </recommendedName>
    <alternativeName>
        <fullName evidence="9">5-phospho-D-ribosyl alpha-1-diphosphate synthase</fullName>
    </alternativeName>
    <alternativeName>
        <fullName evidence="9">Phosphoribosyl diphosphate synthase</fullName>
    </alternativeName>
    <alternativeName>
        <fullName evidence="9">Phosphoribosyl pyrophosphate synthase</fullName>
        <shortName evidence="9">P-Rib-PP synthase</shortName>
        <shortName evidence="9">PRPP synthase</shortName>
        <shortName evidence="9">PRPPase</shortName>
    </alternativeName>
</protein>
<evidence type="ECO:0000313" key="12">
    <source>
        <dbReference type="Proteomes" id="UP001230005"/>
    </source>
</evidence>
<dbReference type="InterPro" id="IPR000842">
    <property type="entry name" value="PRib_PP_synth_CS"/>
</dbReference>
<dbReference type="InterPro" id="IPR000836">
    <property type="entry name" value="PRTase_dom"/>
</dbReference>
<accession>A0ABT9ZTX2</accession>
<comment type="caution">
    <text evidence="9">Part of a set of proteins in which some residues (ACT_SITE, NP_BIND, REGION and BINDING) are not conserved.</text>
</comment>
<evidence type="ECO:0000256" key="2">
    <source>
        <dbReference type="ARBA" id="ARBA00022723"/>
    </source>
</evidence>
<dbReference type="PANTHER" id="PTHR10210">
    <property type="entry name" value="RIBOSE-PHOSPHATE DIPHOSPHOKINASE FAMILY MEMBER"/>
    <property type="match status" value="1"/>
</dbReference>
<comment type="similarity">
    <text evidence="9">Belongs to the ribose-phosphate pyrophosphokinase family. Class I subfamily.</text>
</comment>
<comment type="function">
    <text evidence="9">Involved in the biosynthesis of the central metabolite phospho-alpha-D-ribosyl-1-pyrophosphate (PRPP) via the transfer of pyrophosphoryl group from ATP to 1-hydroxyl of ribose-5-phosphate (Rib-5-P).</text>
</comment>
<dbReference type="Proteomes" id="UP001230005">
    <property type="component" value="Unassembled WGS sequence"/>
</dbReference>
<evidence type="ECO:0000259" key="10">
    <source>
        <dbReference type="Pfam" id="PF13793"/>
    </source>
</evidence>